<dbReference type="AlphaFoldDB" id="A0A0M9UD33"/>
<gene>
    <name evidence="1" type="ORF">ARMA_1943</name>
</gene>
<name>A0A0M9UD33_9CHLR</name>
<reference evidence="2" key="2">
    <citation type="submission" date="2015-08" db="EMBL/GenBank/DDBJ databases">
        <title>Draft Genome Sequence of a Heterotrophic Facultative Anaerobic Bacterium Ardenticatena maritima Strain 110S.</title>
        <authorList>
            <person name="Kawaichi S."/>
            <person name="Yoshida T."/>
            <person name="Sako Y."/>
            <person name="Nakamura R."/>
        </authorList>
    </citation>
    <scope>NUCLEOTIDE SEQUENCE [LARGE SCALE GENOMIC DNA]</scope>
    <source>
        <strain evidence="2">110S</strain>
    </source>
</reference>
<proteinExistence type="predicted"/>
<accession>A0A0M9UD33</accession>
<keyword evidence="2" id="KW-1185">Reference proteome</keyword>
<evidence type="ECO:0000313" key="2">
    <source>
        <dbReference type="Proteomes" id="UP000037784"/>
    </source>
</evidence>
<sequence length="44" mass="5034">MPFKAWEEVSRRTMQIPKPSQTCALTGAYRQKINKSLFVLSTSC</sequence>
<organism evidence="1 2">
    <name type="scientific">Ardenticatena maritima</name>
    <dbReference type="NCBI Taxonomy" id="872965"/>
    <lineage>
        <taxon>Bacteria</taxon>
        <taxon>Bacillati</taxon>
        <taxon>Chloroflexota</taxon>
        <taxon>Ardenticatenia</taxon>
        <taxon>Ardenticatenales</taxon>
        <taxon>Ardenticatenaceae</taxon>
        <taxon>Ardenticatena</taxon>
    </lineage>
</organism>
<dbReference type="EMBL" id="BBZA01000161">
    <property type="protein sequence ID" value="GAP63520.1"/>
    <property type="molecule type" value="Genomic_DNA"/>
</dbReference>
<evidence type="ECO:0000313" key="1">
    <source>
        <dbReference type="EMBL" id="GAP63520.1"/>
    </source>
</evidence>
<comment type="caution">
    <text evidence="1">The sequence shown here is derived from an EMBL/GenBank/DDBJ whole genome shotgun (WGS) entry which is preliminary data.</text>
</comment>
<dbReference type="InParanoid" id="A0A0M9UD33"/>
<protein>
    <submittedName>
        <fullName evidence="1">Uncharacterized protein</fullName>
    </submittedName>
</protein>
<reference evidence="1 2" key="1">
    <citation type="journal article" date="2015" name="Genome Announc.">
        <title>Draft Genome Sequence of a Heterotrophic Facultative Anaerobic Thermophilic Bacterium, Ardenticatena maritima Strain 110ST.</title>
        <authorList>
            <person name="Kawaichi S."/>
            <person name="Yoshida T."/>
            <person name="Sako Y."/>
            <person name="Nakamura R."/>
        </authorList>
    </citation>
    <scope>NUCLEOTIDE SEQUENCE [LARGE SCALE GENOMIC DNA]</scope>
    <source>
        <strain evidence="1 2">110S</strain>
    </source>
</reference>
<dbReference type="Proteomes" id="UP000037784">
    <property type="component" value="Unassembled WGS sequence"/>
</dbReference>